<dbReference type="Proteomes" id="UP001212123">
    <property type="component" value="Unassembled WGS sequence"/>
</dbReference>
<gene>
    <name evidence="3" type="ORF">PN492_06690</name>
</gene>
<evidence type="ECO:0000256" key="2">
    <source>
        <dbReference type="SAM" id="MobiDB-lite"/>
    </source>
</evidence>
<proteinExistence type="predicted"/>
<reference evidence="3 4" key="1">
    <citation type="submission" date="2023-01" db="EMBL/GenBank/DDBJ databases">
        <title>Genomes from the Australian National Cyanobacteria Reference Collection.</title>
        <authorList>
            <person name="Willis A."/>
            <person name="Lee E.M.F."/>
        </authorList>
    </citation>
    <scope>NUCLEOTIDE SEQUENCE [LARGE SCALE GENOMIC DNA]</scope>
    <source>
        <strain evidence="3 4">CS-537/01</strain>
    </source>
</reference>
<dbReference type="NCBIfam" id="NF045622">
    <property type="entry name" value="Npun_F5560_fam"/>
    <property type="match status" value="1"/>
</dbReference>
<keyword evidence="4" id="KW-1185">Reference proteome</keyword>
<dbReference type="InterPro" id="IPR054639">
    <property type="entry name" value="Npun_F5560-like"/>
</dbReference>
<name>A0ABT5A3F0_9CYAN</name>
<feature type="coiled-coil region" evidence="1">
    <location>
        <begin position="61"/>
        <end position="88"/>
    </location>
</feature>
<evidence type="ECO:0000256" key="1">
    <source>
        <dbReference type="SAM" id="Coils"/>
    </source>
</evidence>
<evidence type="ECO:0008006" key="5">
    <source>
        <dbReference type="Google" id="ProtNLM"/>
    </source>
</evidence>
<evidence type="ECO:0000313" key="4">
    <source>
        <dbReference type="Proteomes" id="UP001212123"/>
    </source>
</evidence>
<protein>
    <recommendedName>
        <fullName evidence="5">Basic region leucine zipper</fullName>
    </recommendedName>
</protein>
<organism evidence="3 4">
    <name type="scientific">Dolichospermum circinale CS-537/01</name>
    <dbReference type="NCBI Taxonomy" id="3021739"/>
    <lineage>
        <taxon>Bacteria</taxon>
        <taxon>Bacillati</taxon>
        <taxon>Cyanobacteriota</taxon>
        <taxon>Cyanophyceae</taxon>
        <taxon>Nostocales</taxon>
        <taxon>Aphanizomenonaceae</taxon>
        <taxon>Dolichospermum</taxon>
        <taxon>Dolichospermum circinale</taxon>
    </lineage>
</organism>
<accession>A0ABT5A3F0</accession>
<comment type="caution">
    <text evidence="3">The sequence shown here is derived from an EMBL/GenBank/DDBJ whole genome shotgun (WGS) entry which is preliminary data.</text>
</comment>
<sequence>MNQSDIPNIPEISTEMSRLREELQLRDQLVEQLSQELLRLVKGNINFTPPQSEPGIDLSQLQVLRDKLQSVEEQMRCYEEEIRTRDTEIYQLRQSVQNLTDRNRMLEQVVEELPQIYRRKFEERIKPVRDQVVILQRENRQLQAELQSVSYRLALKNRHTNHGGLDLPTFPRSEVATDHISAPQNT</sequence>
<dbReference type="EMBL" id="JAQMTU010000038">
    <property type="protein sequence ID" value="MDB9486233.1"/>
    <property type="molecule type" value="Genomic_DNA"/>
</dbReference>
<evidence type="ECO:0000313" key="3">
    <source>
        <dbReference type="EMBL" id="MDB9486233.1"/>
    </source>
</evidence>
<dbReference type="RefSeq" id="WP_271797740.1">
    <property type="nucleotide sequence ID" value="NZ_JAQMTU010000038.1"/>
</dbReference>
<keyword evidence="1" id="KW-0175">Coiled coil</keyword>
<feature type="region of interest" description="Disordered" evidence="2">
    <location>
        <begin position="164"/>
        <end position="186"/>
    </location>
</feature>